<dbReference type="AlphaFoldDB" id="N8X052"/>
<dbReference type="Proteomes" id="UP000013148">
    <property type="component" value="Unassembled WGS sequence"/>
</dbReference>
<evidence type="ECO:0000313" key="3">
    <source>
        <dbReference type="Proteomes" id="UP000013148"/>
    </source>
</evidence>
<proteinExistence type="predicted"/>
<dbReference type="EMBL" id="APPJ01000010">
    <property type="protein sequence ID" value="ENV17596.1"/>
    <property type="molecule type" value="Genomic_DNA"/>
</dbReference>
<keyword evidence="1" id="KW-1133">Transmembrane helix</keyword>
<reference evidence="2 3" key="1">
    <citation type="submission" date="2013-02" db="EMBL/GenBank/DDBJ databases">
        <title>The Genome Sequence of Acinetobacter guillouiae NIPH 991.</title>
        <authorList>
            <consortium name="The Broad Institute Genome Sequencing Platform"/>
            <consortium name="The Broad Institute Genome Sequencing Center for Infectious Disease"/>
            <person name="Cerqueira G."/>
            <person name="Feldgarden M."/>
            <person name="Courvalin P."/>
            <person name="Perichon B."/>
            <person name="Grillot-Courvalin C."/>
            <person name="Clermont D."/>
            <person name="Rocha E."/>
            <person name="Yoon E.-J."/>
            <person name="Nemec A."/>
            <person name="Walker B."/>
            <person name="Young S.K."/>
            <person name="Zeng Q."/>
            <person name="Gargeya S."/>
            <person name="Fitzgerald M."/>
            <person name="Haas B."/>
            <person name="Abouelleil A."/>
            <person name="Alvarado L."/>
            <person name="Arachchi H.M."/>
            <person name="Berlin A.M."/>
            <person name="Chapman S.B."/>
            <person name="Dewar J."/>
            <person name="Goldberg J."/>
            <person name="Griggs A."/>
            <person name="Gujja S."/>
            <person name="Hansen M."/>
            <person name="Howarth C."/>
            <person name="Imamovic A."/>
            <person name="Larimer J."/>
            <person name="McCowan C."/>
            <person name="Murphy C."/>
            <person name="Neiman D."/>
            <person name="Pearson M."/>
            <person name="Priest M."/>
            <person name="Roberts A."/>
            <person name="Saif S."/>
            <person name="Shea T."/>
            <person name="Sisk P."/>
            <person name="Sykes S."/>
            <person name="Wortman J."/>
            <person name="Nusbaum C."/>
            <person name="Birren B."/>
        </authorList>
    </citation>
    <scope>NUCLEOTIDE SEQUENCE [LARGE SCALE GENOMIC DNA]</scope>
    <source>
        <strain evidence="2 3">NIPH 991</strain>
    </source>
</reference>
<feature type="transmembrane region" description="Helical" evidence="1">
    <location>
        <begin position="6"/>
        <end position="25"/>
    </location>
</feature>
<feature type="transmembrane region" description="Helical" evidence="1">
    <location>
        <begin position="37"/>
        <end position="56"/>
    </location>
</feature>
<sequence>MIWFNAFLFFLIFCLYFMFIVYVYSKILVDISHKKGLIRDLMGIIVYLLMIPFFGAPLIIGSEINGYKELISKNNYYFFFNLICFALSLLPGILVFNKYYLKKAKRRNFRY</sequence>
<dbReference type="HOGENOM" id="CLU_2152836_0_0_6"/>
<name>N8X052_ACIGI</name>
<keyword evidence="3" id="KW-1185">Reference proteome</keyword>
<protein>
    <submittedName>
        <fullName evidence="2">Uncharacterized protein</fullName>
    </submittedName>
</protein>
<feature type="transmembrane region" description="Helical" evidence="1">
    <location>
        <begin position="76"/>
        <end position="101"/>
    </location>
</feature>
<keyword evidence="1" id="KW-0472">Membrane</keyword>
<gene>
    <name evidence="2" type="ORF">F964_02314</name>
</gene>
<evidence type="ECO:0000313" key="2">
    <source>
        <dbReference type="EMBL" id="ENV17596.1"/>
    </source>
</evidence>
<accession>N8X052</accession>
<organism evidence="2 3">
    <name type="scientific">Acinetobacter guillouiae NIPH 991</name>
    <dbReference type="NCBI Taxonomy" id="1217656"/>
    <lineage>
        <taxon>Bacteria</taxon>
        <taxon>Pseudomonadati</taxon>
        <taxon>Pseudomonadota</taxon>
        <taxon>Gammaproteobacteria</taxon>
        <taxon>Moraxellales</taxon>
        <taxon>Moraxellaceae</taxon>
        <taxon>Acinetobacter</taxon>
    </lineage>
</organism>
<keyword evidence="1" id="KW-0812">Transmembrane</keyword>
<evidence type="ECO:0000256" key="1">
    <source>
        <dbReference type="SAM" id="Phobius"/>
    </source>
</evidence>
<comment type="caution">
    <text evidence="2">The sequence shown here is derived from an EMBL/GenBank/DDBJ whole genome shotgun (WGS) entry which is preliminary data.</text>
</comment>